<keyword evidence="1" id="KW-0175">Coiled coil</keyword>
<keyword evidence="2" id="KW-1133">Transmembrane helix</keyword>
<dbReference type="AlphaFoldDB" id="A0A3S5CVC2"/>
<keyword evidence="4" id="KW-1185">Reference proteome</keyword>
<feature type="transmembrane region" description="Helical" evidence="2">
    <location>
        <begin position="83"/>
        <end position="109"/>
    </location>
</feature>
<evidence type="ECO:0000256" key="1">
    <source>
        <dbReference type="SAM" id="Coils"/>
    </source>
</evidence>
<evidence type="ECO:0000313" key="3">
    <source>
        <dbReference type="EMBL" id="VEL42055.1"/>
    </source>
</evidence>
<keyword evidence="2" id="KW-0472">Membrane</keyword>
<comment type="caution">
    <text evidence="3">The sequence shown here is derived from an EMBL/GenBank/DDBJ whole genome shotgun (WGS) entry which is preliminary data.</text>
</comment>
<evidence type="ECO:0000256" key="2">
    <source>
        <dbReference type="SAM" id="Phobius"/>
    </source>
</evidence>
<gene>
    <name evidence="3" type="ORF">PXEA_LOCUS35495</name>
</gene>
<reference evidence="3" key="1">
    <citation type="submission" date="2018-11" db="EMBL/GenBank/DDBJ databases">
        <authorList>
            <consortium name="Pathogen Informatics"/>
        </authorList>
    </citation>
    <scope>NUCLEOTIDE SEQUENCE</scope>
</reference>
<name>A0A3S5CVC2_9PLAT</name>
<keyword evidence="2" id="KW-0812">Transmembrane</keyword>
<dbReference type="EMBL" id="CAAALY010272380">
    <property type="protein sequence ID" value="VEL42055.1"/>
    <property type="molecule type" value="Genomic_DNA"/>
</dbReference>
<protein>
    <submittedName>
        <fullName evidence="3">Uncharacterized protein</fullName>
    </submittedName>
</protein>
<feature type="coiled-coil region" evidence="1">
    <location>
        <begin position="10"/>
        <end position="82"/>
    </location>
</feature>
<sequence>MRVGLGDILSRQFEEELQRANRLAAEHTDASRELASSRDFAHALQTRLTTAEHELANKTSKYSEQEIQLSQVRRELMDCRRQVSILLFYLLSVWTFTALSSLFLSINVFNCIYFKYRCLEHIFIGFAYTCSNVSTIGNAHLF</sequence>
<dbReference type="Proteomes" id="UP000784294">
    <property type="component" value="Unassembled WGS sequence"/>
</dbReference>
<organism evidence="3 4">
    <name type="scientific">Protopolystoma xenopodis</name>
    <dbReference type="NCBI Taxonomy" id="117903"/>
    <lineage>
        <taxon>Eukaryota</taxon>
        <taxon>Metazoa</taxon>
        <taxon>Spiralia</taxon>
        <taxon>Lophotrochozoa</taxon>
        <taxon>Platyhelminthes</taxon>
        <taxon>Monogenea</taxon>
        <taxon>Polyopisthocotylea</taxon>
        <taxon>Polystomatidea</taxon>
        <taxon>Polystomatidae</taxon>
        <taxon>Protopolystoma</taxon>
    </lineage>
</organism>
<evidence type="ECO:0000313" key="4">
    <source>
        <dbReference type="Proteomes" id="UP000784294"/>
    </source>
</evidence>
<proteinExistence type="predicted"/>
<accession>A0A3S5CVC2</accession>